<dbReference type="GO" id="GO:0051301">
    <property type="term" value="P:cell division"/>
    <property type="evidence" value="ECO:0007669"/>
    <property type="project" value="UniProtKB-KW"/>
</dbReference>
<dbReference type="GO" id="GO:0008360">
    <property type="term" value="P:regulation of cell shape"/>
    <property type="evidence" value="ECO:0007669"/>
    <property type="project" value="UniProtKB-KW"/>
</dbReference>
<dbReference type="Pfam" id="PF00905">
    <property type="entry name" value="Transpeptidase"/>
    <property type="match status" value="1"/>
</dbReference>
<dbReference type="OrthoDB" id="9812661at2"/>
<proteinExistence type="predicted"/>
<feature type="transmembrane region" description="Helical" evidence="6">
    <location>
        <begin position="571"/>
        <end position="590"/>
    </location>
</feature>
<feature type="transmembrane region" description="Helical" evidence="6">
    <location>
        <begin position="771"/>
        <end position="794"/>
    </location>
</feature>
<feature type="transmembrane region" description="Helical" evidence="6">
    <location>
        <begin position="483"/>
        <end position="515"/>
    </location>
</feature>
<evidence type="ECO:0000313" key="9">
    <source>
        <dbReference type="Proteomes" id="UP000199666"/>
    </source>
</evidence>
<feature type="transmembrane region" description="Helical" evidence="6">
    <location>
        <begin position="663"/>
        <end position="681"/>
    </location>
</feature>
<feature type="transmembrane region" description="Helical" evidence="6">
    <location>
        <begin position="451"/>
        <end position="471"/>
    </location>
</feature>
<dbReference type="Gene3D" id="3.40.710.10">
    <property type="entry name" value="DD-peptidase/beta-lactamase superfamily"/>
    <property type="match status" value="1"/>
</dbReference>
<feature type="transmembrane region" description="Helical" evidence="6">
    <location>
        <begin position="306"/>
        <end position="327"/>
    </location>
</feature>
<dbReference type="GO" id="GO:0008658">
    <property type="term" value="F:penicillin binding"/>
    <property type="evidence" value="ECO:0007669"/>
    <property type="project" value="InterPro"/>
</dbReference>
<protein>
    <submittedName>
        <fullName evidence="8">Cell division protein FtsW, lipid II flippase</fullName>
    </submittedName>
</protein>
<keyword evidence="8" id="KW-0131">Cell cycle</keyword>
<feature type="transmembrane region" description="Helical" evidence="6">
    <location>
        <begin position="339"/>
        <end position="358"/>
    </location>
</feature>
<evidence type="ECO:0000256" key="6">
    <source>
        <dbReference type="SAM" id="Phobius"/>
    </source>
</evidence>
<evidence type="ECO:0000256" key="1">
    <source>
        <dbReference type="ARBA" id="ARBA00004141"/>
    </source>
</evidence>
<feature type="transmembrane region" description="Helical" evidence="6">
    <location>
        <begin position="693"/>
        <end position="712"/>
    </location>
</feature>
<keyword evidence="8" id="KW-0132">Cell division</keyword>
<keyword evidence="4 6" id="KW-1133">Transmembrane helix</keyword>
<keyword evidence="5 6" id="KW-0472">Membrane</keyword>
<name>A0A1I2WZ88_9SPHI</name>
<dbReference type="Proteomes" id="UP000199666">
    <property type="component" value="Unassembled WGS sequence"/>
</dbReference>
<dbReference type="PANTHER" id="PTHR30474:SF3">
    <property type="entry name" value="PEPTIDOGLYCAN GLYCOSYLTRANSFERASE RODA"/>
    <property type="match status" value="1"/>
</dbReference>
<reference evidence="8 9" key="1">
    <citation type="submission" date="2016-10" db="EMBL/GenBank/DDBJ databases">
        <authorList>
            <person name="de Groot N.N."/>
        </authorList>
    </citation>
    <scope>NUCLEOTIDE SEQUENCE [LARGE SCALE GENOMIC DNA]</scope>
    <source>
        <strain evidence="8 9">DSM 18684</strain>
    </source>
</reference>
<comment type="subcellular location">
    <subcellularLocation>
        <location evidence="1">Membrane</location>
        <topology evidence="1">Multi-pass membrane protein</topology>
    </subcellularLocation>
</comment>
<evidence type="ECO:0000256" key="4">
    <source>
        <dbReference type="ARBA" id="ARBA00022989"/>
    </source>
</evidence>
<feature type="transmembrane region" description="Helical" evidence="6">
    <location>
        <begin position="410"/>
        <end position="431"/>
    </location>
</feature>
<dbReference type="GO" id="GO:0005886">
    <property type="term" value="C:plasma membrane"/>
    <property type="evidence" value="ECO:0007669"/>
    <property type="project" value="TreeGrafter"/>
</dbReference>
<dbReference type="PANTHER" id="PTHR30474">
    <property type="entry name" value="CELL CYCLE PROTEIN"/>
    <property type="match status" value="1"/>
</dbReference>
<feature type="transmembrane region" description="Helical" evidence="6">
    <location>
        <begin position="370"/>
        <end position="389"/>
    </location>
</feature>
<dbReference type="GO" id="GO:0015648">
    <property type="term" value="F:lipid-linked peptidoglycan transporter activity"/>
    <property type="evidence" value="ECO:0007669"/>
    <property type="project" value="TreeGrafter"/>
</dbReference>
<feature type="domain" description="Penicillin-binding protein transpeptidase" evidence="7">
    <location>
        <begin position="1004"/>
        <end position="1317"/>
    </location>
</feature>
<gene>
    <name evidence="8" type="ORF">SAMN04489864_104343</name>
</gene>
<dbReference type="InterPro" id="IPR001460">
    <property type="entry name" value="PCN-bd_Tpept"/>
</dbReference>
<dbReference type="STRING" id="414048.SAMN04489864_104343"/>
<evidence type="ECO:0000256" key="2">
    <source>
        <dbReference type="ARBA" id="ARBA00022692"/>
    </source>
</evidence>
<keyword evidence="2 6" id="KW-0812">Transmembrane</keyword>
<keyword evidence="3" id="KW-0133">Cell shape</keyword>
<dbReference type="SUPFAM" id="SSF56601">
    <property type="entry name" value="beta-lactamase/transpeptidase-like"/>
    <property type="match status" value="1"/>
</dbReference>
<feature type="transmembrane region" description="Helical" evidence="6">
    <location>
        <begin position="732"/>
        <end position="750"/>
    </location>
</feature>
<dbReference type="RefSeq" id="WP_090993273.1">
    <property type="nucleotide sequence ID" value="NZ_FOPP01000004.1"/>
</dbReference>
<organism evidence="8 9">
    <name type="scientific">Pedobacter insulae</name>
    <dbReference type="NCBI Taxonomy" id="414048"/>
    <lineage>
        <taxon>Bacteria</taxon>
        <taxon>Pseudomonadati</taxon>
        <taxon>Bacteroidota</taxon>
        <taxon>Sphingobacteriia</taxon>
        <taxon>Sphingobacteriales</taxon>
        <taxon>Sphingobacteriaceae</taxon>
        <taxon>Pedobacter</taxon>
    </lineage>
</organism>
<dbReference type="EMBL" id="FOPP01000004">
    <property type="protein sequence ID" value="SFH05756.1"/>
    <property type="molecule type" value="Genomic_DNA"/>
</dbReference>
<evidence type="ECO:0000256" key="3">
    <source>
        <dbReference type="ARBA" id="ARBA00022960"/>
    </source>
</evidence>
<dbReference type="Pfam" id="PF01098">
    <property type="entry name" value="FTSW_RODA_SPOVE"/>
    <property type="match status" value="1"/>
</dbReference>
<evidence type="ECO:0000313" key="8">
    <source>
        <dbReference type="EMBL" id="SFH05756.1"/>
    </source>
</evidence>
<dbReference type="InterPro" id="IPR012338">
    <property type="entry name" value="Beta-lactam/transpept-like"/>
</dbReference>
<evidence type="ECO:0000259" key="7">
    <source>
        <dbReference type="Pfam" id="PF00905"/>
    </source>
</evidence>
<accession>A0A1I2WZ88</accession>
<keyword evidence="9" id="KW-1185">Reference proteome</keyword>
<dbReference type="InterPro" id="IPR001182">
    <property type="entry name" value="FtsW/RodA"/>
</dbReference>
<evidence type="ECO:0000256" key="5">
    <source>
        <dbReference type="ARBA" id="ARBA00023136"/>
    </source>
</evidence>
<dbReference type="GO" id="GO:0032153">
    <property type="term" value="C:cell division site"/>
    <property type="evidence" value="ECO:0007669"/>
    <property type="project" value="TreeGrafter"/>
</dbReference>
<sequence length="1365" mass="152185">MMSRNTERIFLLTISIVLFLFFYRLYTVIQTRFAEVERRLQDGTMVNMNAENPAAQLSKLLKKGYYFEDPRDIELIKTTVAKALKSNAALDNVGELNKRNYYVLALDAERKGGKSFKARVAASKAMLGYTGEDSLKFEQERTQPPAYSATVELGLGDYAMNGIIYVKENPQQGVLVRLEMIVPQDSLYSEELAEDRVRLTEKSLSFKKVFIKDTLGKKKLEQLTAYARTDANGRFSFTQLPNKKVFKVLPLKPGFQFGTSKGVQSLESDQSFVFYQNPHTIRLFSTRDFNILKKEKSMIVRTPGTFNYSFLVICGCFIGSFLLIHLILSWKFKEVDQMILPVIMLLTGISFLTLLSLQDPLRDRFLAKDSIIYLLIGLGGMLLVLTLQMRRFNTDHWIYRLILFKNLRSAANGWPWIVLAIGLLSLTVLFGTGPEGSGVKVNLFGFQPSEVVKYLVIFFLAGFFAVNEKLISEYTSWNKRWSFFYIALIAILLTLMLFLILGDLGPAMVVCFTFITLFSFSRGDFGFMAAAVILFVLVSWFLDNVWLAVGVTILLVSLLMLFQRKQLSESAIMVLVIMAGFLTIDQIPYLDKVFPGPVQRLGDRKAIWQDAWNNEVFGGDQVANGLWAMSTGGVAGQGVGEGFSKTIPEPHTDMILPAIGEEFGLTAMLAIFLMFLLYLHRSIIIGRRTGSPFLFYLCAGIGISTFVQFLLIAGGSTGALPLSGVSLPFQSYGGSSLVLNCVAAGFMLAASRVRGTALQMDYMAKQQDKNLVPALTAACLGVVLLGINVGSYVVNNQKWVVNPSLVADRGGARMFSYNPRIAILMNRLGAGSMHDRNGVLLATSNADSVKAQRFKLIGAGIDSFNLDSAVHQRLDRFYPFEEQMFFWVGDANSGVFNGSVNGYFAEYEHAAELRGFELPTKTYHVKASSYRENKFLARGVKEMTVVKRDYSALAPLLLAGITSNKVEDFKLKNRDVQLTMDAGLQTKIQKSMALDTSLNDNRVSVVVMESSSGDVLASAVYPLPPIRDWEKLTMTYTEQNQLSSWMTTSDLGFTHFTQPGSTAKLATAIASFNKLGLAAADRKFNVASWERIRTKGIEPDETGVINLERAVSKSNNVYFIKLANEEQLQEQMGDVYLKTGMFLHGVGGYYYTKPSEDHKQVEKWKELWRRTEFNTKPKYNPNNIRKTRAKGISGMSWGQGELIASPAAVARMVMGIANHGEIITNRFMLKAGDHVQAVKSGTKLTNDPQYAELMRKYMIKQSELKTGILGIAVAGKTGTPERIWKKEQINDGWYVFFAPKPNGNGNVVVCIRIEVTKGSSDAVRLAGRHVIPFLLKGGYIKSITPPARVIAPKPIDSLVEQNQIQ</sequence>
<feature type="transmembrane region" description="Helical" evidence="6">
    <location>
        <begin position="527"/>
        <end position="559"/>
    </location>
</feature>